<gene>
    <name evidence="13" type="ORF">P170DRAFT_443533</name>
</gene>
<proteinExistence type="inferred from homology"/>
<evidence type="ECO:0000256" key="3">
    <source>
        <dbReference type="ARBA" id="ARBA00009699"/>
    </source>
</evidence>
<dbReference type="RefSeq" id="XP_024711135.1">
    <property type="nucleotide sequence ID" value="XM_024850557.1"/>
</dbReference>
<keyword evidence="9 10" id="KW-0326">Glycosidase</keyword>
<dbReference type="PANTHER" id="PTHR12145">
    <property type="entry name" value="MANNAN ENDO-1,6-ALPHA-MANNOSIDASE DCW1"/>
    <property type="match status" value="1"/>
</dbReference>
<dbReference type="GO" id="GO:0008496">
    <property type="term" value="F:mannan endo-1,6-alpha-mannosidase activity"/>
    <property type="evidence" value="ECO:0007669"/>
    <property type="project" value="UniProtKB-UniRule"/>
</dbReference>
<dbReference type="GO" id="GO:0009272">
    <property type="term" value="P:fungal-type cell wall biogenesis"/>
    <property type="evidence" value="ECO:0007669"/>
    <property type="project" value="TreeGrafter"/>
</dbReference>
<evidence type="ECO:0000256" key="11">
    <source>
        <dbReference type="SAM" id="MobiDB-lite"/>
    </source>
</evidence>
<dbReference type="GO" id="GO:0016052">
    <property type="term" value="P:carbohydrate catabolic process"/>
    <property type="evidence" value="ECO:0007669"/>
    <property type="project" value="InterPro"/>
</dbReference>
<accession>A0A2I2GSI0</accession>
<organism evidence="13 14">
    <name type="scientific">Aspergillus steynii IBT 23096</name>
    <dbReference type="NCBI Taxonomy" id="1392250"/>
    <lineage>
        <taxon>Eukaryota</taxon>
        <taxon>Fungi</taxon>
        <taxon>Dikarya</taxon>
        <taxon>Ascomycota</taxon>
        <taxon>Pezizomycotina</taxon>
        <taxon>Eurotiomycetes</taxon>
        <taxon>Eurotiomycetidae</taxon>
        <taxon>Eurotiales</taxon>
        <taxon>Aspergillaceae</taxon>
        <taxon>Aspergillus</taxon>
        <taxon>Aspergillus subgen. Circumdati</taxon>
    </lineage>
</organism>
<evidence type="ECO:0000256" key="6">
    <source>
        <dbReference type="ARBA" id="ARBA00022801"/>
    </source>
</evidence>
<comment type="similarity">
    <text evidence="3 10">Belongs to the glycosyl hydrolase 76 family.</text>
</comment>
<protein>
    <recommendedName>
        <fullName evidence="4 10">Mannan endo-1,6-alpha-mannosidase</fullName>
        <ecNumber evidence="4 10">3.2.1.101</ecNumber>
    </recommendedName>
</protein>
<dbReference type="Gene3D" id="1.50.10.20">
    <property type="match status" value="1"/>
</dbReference>
<evidence type="ECO:0000256" key="4">
    <source>
        <dbReference type="ARBA" id="ARBA00012350"/>
    </source>
</evidence>
<dbReference type="STRING" id="1392250.A0A2I2GSI0"/>
<dbReference type="FunFam" id="1.50.10.20:FF:000006">
    <property type="entry name" value="Mannan endo-1,6-alpha-mannosidase"/>
    <property type="match status" value="1"/>
</dbReference>
<dbReference type="EMBL" id="MSFO01000001">
    <property type="protein sequence ID" value="PLB55833.1"/>
    <property type="molecule type" value="Genomic_DNA"/>
</dbReference>
<name>A0A2I2GSI0_9EURO</name>
<evidence type="ECO:0000256" key="12">
    <source>
        <dbReference type="SAM" id="SignalP"/>
    </source>
</evidence>
<dbReference type="PIRSF" id="PIRSF016302">
    <property type="entry name" value="Man_a_manosd"/>
    <property type="match status" value="1"/>
</dbReference>
<dbReference type="InterPro" id="IPR005198">
    <property type="entry name" value="Glyco_hydro_76"/>
</dbReference>
<dbReference type="GeneID" id="36558256"/>
<keyword evidence="5 12" id="KW-0732">Signal</keyword>
<evidence type="ECO:0000256" key="5">
    <source>
        <dbReference type="ARBA" id="ARBA00022729"/>
    </source>
</evidence>
<keyword evidence="7" id="KW-0472">Membrane</keyword>
<dbReference type="PANTHER" id="PTHR12145:SF37">
    <property type="entry name" value="MANNAN ENDO-1,6-ALPHA-MANNOSIDASE"/>
    <property type="match status" value="1"/>
</dbReference>
<evidence type="ECO:0000313" key="13">
    <source>
        <dbReference type="EMBL" id="PLB55833.1"/>
    </source>
</evidence>
<evidence type="ECO:0000256" key="7">
    <source>
        <dbReference type="ARBA" id="ARBA00023136"/>
    </source>
</evidence>
<feature type="compositionally biased region" description="Low complexity" evidence="11">
    <location>
        <begin position="402"/>
        <end position="416"/>
    </location>
</feature>
<keyword evidence="8" id="KW-0325">Glycoprotein</keyword>
<evidence type="ECO:0000256" key="2">
    <source>
        <dbReference type="ARBA" id="ARBA00004308"/>
    </source>
</evidence>
<feature type="chain" id="PRO_5014179708" description="Mannan endo-1,6-alpha-mannosidase" evidence="12">
    <location>
        <begin position="19"/>
        <end position="451"/>
    </location>
</feature>
<keyword evidence="14" id="KW-1185">Reference proteome</keyword>
<dbReference type="EC" id="3.2.1.101" evidence="4 10"/>
<reference evidence="13 14" key="1">
    <citation type="submission" date="2016-12" db="EMBL/GenBank/DDBJ databases">
        <title>The genomes of Aspergillus section Nigri reveals drivers in fungal speciation.</title>
        <authorList>
            <consortium name="DOE Joint Genome Institute"/>
            <person name="Vesth T.C."/>
            <person name="Nybo J."/>
            <person name="Theobald S."/>
            <person name="Brandl J."/>
            <person name="Frisvad J.C."/>
            <person name="Nielsen K.F."/>
            <person name="Lyhne E.K."/>
            <person name="Kogle M.E."/>
            <person name="Kuo A."/>
            <person name="Riley R."/>
            <person name="Clum A."/>
            <person name="Nolan M."/>
            <person name="Lipzen A."/>
            <person name="Salamov A."/>
            <person name="Henrissat B."/>
            <person name="Wiebenga A."/>
            <person name="De Vries R.P."/>
            <person name="Grigoriev I.V."/>
            <person name="Mortensen U.H."/>
            <person name="Andersen M.R."/>
            <person name="Baker S.E."/>
        </authorList>
    </citation>
    <scope>NUCLEOTIDE SEQUENCE [LARGE SCALE GENOMIC DNA]</scope>
    <source>
        <strain evidence="13 14">IBT 23096</strain>
    </source>
</reference>
<evidence type="ECO:0000256" key="10">
    <source>
        <dbReference type="PIRNR" id="PIRNR016302"/>
    </source>
</evidence>
<dbReference type="VEuPathDB" id="FungiDB:P170DRAFT_443533"/>
<feature type="signal peptide" evidence="12">
    <location>
        <begin position="1"/>
        <end position="18"/>
    </location>
</feature>
<sequence length="451" mass="49073">MRVSWTLPIVLTGTVVSAIDLDVYDEQSLKDAAGTASYNAMTFYKANQTGEIPGKLPKAWWQGALLFDTLIRYGHFADDASNNAAISQGMYHQAGDHSDYMPANWSSYIANDDQAFWGLAAMTAAELDFPADSKQPSWVDLAQNVFDKQVNRWDEDSCKGGMRWQISPYQAGYAMKTAITNGALFQLSARLARYTGNSTYSKWAEKVWDWSKETLMDEKIWEIADGVSVTDHCKGLSHMQWTPNYGLYLGGAAYMYNVTDGKKEWKKSIDGLLNTTFETFFPKQYNGTMTEVICEPIDNCAQNQEIFKAILSSNLASTALVAPYTAEGILPKLQDSATAAAKHCTEGKDKSFCGYRWYKSNGDHKLNMAEQISATGLFSANLVAFKDQTLIYTSKTSGSRTSGNDNSTGASASASASASATGDANGAGTMGVSGWGIAGVAMVVSLAEMIV</sequence>
<dbReference type="GO" id="GO:0012505">
    <property type="term" value="C:endomembrane system"/>
    <property type="evidence" value="ECO:0007669"/>
    <property type="project" value="UniProtKB-SubCell"/>
</dbReference>
<feature type="region of interest" description="Disordered" evidence="11">
    <location>
        <begin position="395"/>
        <end position="416"/>
    </location>
</feature>
<keyword evidence="6 10" id="KW-0378">Hydrolase</keyword>
<evidence type="ECO:0000256" key="1">
    <source>
        <dbReference type="ARBA" id="ARBA00001452"/>
    </source>
</evidence>
<evidence type="ECO:0000256" key="8">
    <source>
        <dbReference type="ARBA" id="ARBA00023180"/>
    </source>
</evidence>
<dbReference type="OrthoDB" id="4187847at2759"/>
<dbReference type="InterPro" id="IPR008928">
    <property type="entry name" value="6-hairpin_glycosidase_sf"/>
</dbReference>
<evidence type="ECO:0000256" key="9">
    <source>
        <dbReference type="ARBA" id="ARBA00023295"/>
    </source>
</evidence>
<dbReference type="SUPFAM" id="SSF48208">
    <property type="entry name" value="Six-hairpin glycosidases"/>
    <property type="match status" value="1"/>
</dbReference>
<comment type="subcellular location">
    <subcellularLocation>
        <location evidence="2">Endomembrane system</location>
    </subcellularLocation>
</comment>
<dbReference type="Pfam" id="PF03663">
    <property type="entry name" value="Glyco_hydro_76"/>
    <property type="match status" value="1"/>
</dbReference>
<dbReference type="InterPro" id="IPR014480">
    <property type="entry name" value="Mannan-1_6-alpha_mannosidase"/>
</dbReference>
<comment type="catalytic activity">
    <reaction evidence="1 10">
        <text>Random hydrolysis of (1-&gt;6)-alpha-D-mannosidic linkages in unbranched (1-&gt;6)-mannans.</text>
        <dbReference type="EC" id="3.2.1.101"/>
    </reaction>
</comment>
<evidence type="ECO:0000313" key="14">
    <source>
        <dbReference type="Proteomes" id="UP000234275"/>
    </source>
</evidence>
<dbReference type="AlphaFoldDB" id="A0A2I2GSI0"/>
<dbReference type="Proteomes" id="UP000234275">
    <property type="component" value="Unassembled WGS sequence"/>
</dbReference>
<comment type="caution">
    <text evidence="13">The sequence shown here is derived from an EMBL/GenBank/DDBJ whole genome shotgun (WGS) entry which is preliminary data.</text>
</comment>